<evidence type="ECO:0000256" key="6">
    <source>
        <dbReference type="ARBA" id="ARBA00022729"/>
    </source>
</evidence>
<dbReference type="STRING" id="42514.ENSPNAP00000026027"/>
<keyword evidence="6 14" id="KW-0732">Signal</keyword>
<evidence type="ECO:0000256" key="12">
    <source>
        <dbReference type="ARBA" id="ARBA00023180"/>
    </source>
</evidence>
<dbReference type="InterPro" id="IPR001611">
    <property type="entry name" value="Leu-rich_rpt"/>
</dbReference>
<dbReference type="SUPFAM" id="SSF52200">
    <property type="entry name" value="Toll/Interleukin receptor TIR domain"/>
    <property type="match status" value="1"/>
</dbReference>
<dbReference type="InterPro" id="IPR032675">
    <property type="entry name" value="LRR_dom_sf"/>
</dbReference>
<dbReference type="PANTHER" id="PTHR24365">
    <property type="entry name" value="TOLL-LIKE RECEPTOR"/>
    <property type="match status" value="1"/>
</dbReference>
<reference evidence="16" key="3">
    <citation type="submission" date="2025-09" db="UniProtKB">
        <authorList>
            <consortium name="Ensembl"/>
        </authorList>
    </citation>
    <scope>IDENTIFICATION</scope>
</reference>
<dbReference type="SMART" id="SM00369">
    <property type="entry name" value="LRR_TYP"/>
    <property type="match status" value="8"/>
</dbReference>
<evidence type="ECO:0000256" key="11">
    <source>
        <dbReference type="ARBA" id="ARBA00023170"/>
    </source>
</evidence>
<dbReference type="SMART" id="SM00255">
    <property type="entry name" value="TIR"/>
    <property type="match status" value="1"/>
</dbReference>
<keyword evidence="3" id="KW-0399">Innate immunity</keyword>
<keyword evidence="11" id="KW-0675">Receptor</keyword>
<evidence type="ECO:0000256" key="7">
    <source>
        <dbReference type="ARBA" id="ARBA00022737"/>
    </source>
</evidence>
<organism evidence="16 17">
    <name type="scientific">Pygocentrus nattereri</name>
    <name type="common">Red-bellied piranha</name>
    <dbReference type="NCBI Taxonomy" id="42514"/>
    <lineage>
        <taxon>Eukaryota</taxon>
        <taxon>Metazoa</taxon>
        <taxon>Chordata</taxon>
        <taxon>Craniata</taxon>
        <taxon>Vertebrata</taxon>
        <taxon>Euteleostomi</taxon>
        <taxon>Actinopterygii</taxon>
        <taxon>Neopterygii</taxon>
        <taxon>Teleostei</taxon>
        <taxon>Ostariophysi</taxon>
        <taxon>Characiformes</taxon>
        <taxon>Characoidei</taxon>
        <taxon>Pygocentrus</taxon>
    </lineage>
</organism>
<feature type="signal peptide" evidence="14">
    <location>
        <begin position="1"/>
        <end position="19"/>
    </location>
</feature>
<evidence type="ECO:0000259" key="15">
    <source>
        <dbReference type="PROSITE" id="PS50104"/>
    </source>
</evidence>
<keyword evidence="13" id="KW-0395">Inflammatory response</keyword>
<dbReference type="InterPro" id="IPR003591">
    <property type="entry name" value="Leu-rich_rpt_typical-subtyp"/>
</dbReference>
<dbReference type="Pfam" id="PF13855">
    <property type="entry name" value="LRR_8"/>
    <property type="match status" value="1"/>
</dbReference>
<sequence>MILPLWWLVCLSLCEGTYAIIAKHCFTFEEQLLNEIADSISCEHRPGLSLYAECNISDFRTDLLEVKTEVKSLCIFHKARLIPEKAFSHLPSLEFLSIYGGQLKGVQSGAFFGLSNLKYLKIIFDVNFQCHNVSLETQAFAGLDHLKELELTGFQFKNIASSTLDPFAGLVSLMLARVCVKDLGEVFCHLSGNMSHLQHLSLVDSGVLAIYNQSCMKKYTVLAGVRFLNLEGNPIQVIQEGSLKVFQKLSSLSLEFHGQSVGSIWKSGIGQVDNLRISGQMSKKIFVDFKELCHMIAHLSVVTLELYHVTAEMLSEDSFQNCGMHLSMFNVWSSWIKQINFGFWKNRTRIKSVAMVDMGLKEASFCSTANGTIWNITSLNLQENSLTKIKSNQFVCMPLLEQLILSNNSIETFQGALKGLPRLRILKLDANKIKQLTYLDFESLPALEILLLDNNNIQEIEKGTFRNQVHLEEMTLGTLMYSEFYLSSIFYGFPPKLHHLSLDVGPHIAIFHIGNISPLERYFALNLNMYDTLYFVSIEDCDNPALRSVQKLRLNAKNMICKFHTFWSFFTNLEFFEFRSDPEDESERYTAINTMHHLRHLKLVDLNLSNHTDTGMIFHNLQNLQILIVENCRLNFITKSMFQDLQSLVLLRLYVSNPLVLLDGIFDTLPSLKAIVLDRLDLRCDCENVWLIDWAKSSRQVQVIYLQRQECVWHFQKQNYLDTMEKLCQTDVQYLCYLGTAITITLLVSASVGYHFAYWPCMVLFLQLRAYVERKIGRKWRIKKRRAGKGKEDLEVEEEMKYDAFVSFSSHDEAWVFGELAPRLEEQGHPRLRLCLHNRDFEVGKGIVDNIAESIYTSERTVCVLTRRYLRSEWCGLEMRMATHRLLEEQKHRLILIFLEHISPFELSAFHRLETVIKSHTYLEWPEEPAKREHFWECLRRSIIREDASNFVATVWPAWLCSCAQSEVYKDMV</sequence>
<dbReference type="Pfam" id="PF01582">
    <property type="entry name" value="TIR"/>
    <property type="match status" value="1"/>
</dbReference>
<keyword evidence="17" id="KW-1185">Reference proteome</keyword>
<dbReference type="GeneTree" id="ENSGT00940000166466"/>
<evidence type="ECO:0000256" key="13">
    <source>
        <dbReference type="ARBA" id="ARBA00023198"/>
    </source>
</evidence>
<dbReference type="Pfam" id="PF13306">
    <property type="entry name" value="LRR_5"/>
    <property type="match status" value="1"/>
</dbReference>
<dbReference type="InterPro" id="IPR035897">
    <property type="entry name" value="Toll_tir_struct_dom_sf"/>
</dbReference>
<feature type="domain" description="TIR" evidence="15">
    <location>
        <begin position="800"/>
        <end position="943"/>
    </location>
</feature>
<reference evidence="16" key="2">
    <citation type="submission" date="2025-08" db="UniProtKB">
        <authorList>
            <consortium name="Ensembl"/>
        </authorList>
    </citation>
    <scope>IDENTIFICATION</scope>
</reference>
<dbReference type="InterPro" id="IPR000157">
    <property type="entry name" value="TIR_dom"/>
</dbReference>
<dbReference type="GO" id="GO:0045087">
    <property type="term" value="P:innate immune response"/>
    <property type="evidence" value="ECO:0007669"/>
    <property type="project" value="UniProtKB-KW"/>
</dbReference>
<feature type="chain" id="PRO_5044017031" description="TIR domain-containing protein" evidence="14">
    <location>
        <begin position="20"/>
        <end position="973"/>
    </location>
</feature>
<evidence type="ECO:0000256" key="8">
    <source>
        <dbReference type="ARBA" id="ARBA00022859"/>
    </source>
</evidence>
<keyword evidence="9" id="KW-1133">Transmembrane helix</keyword>
<dbReference type="FunFam" id="3.40.50.10140:FF:000001">
    <property type="entry name" value="Toll-like receptor 2"/>
    <property type="match status" value="1"/>
</dbReference>
<dbReference type="PROSITE" id="PS51450">
    <property type="entry name" value="LRR"/>
    <property type="match status" value="1"/>
</dbReference>
<dbReference type="Gene3D" id="3.40.50.10140">
    <property type="entry name" value="Toll/interleukin-1 receptor homology (TIR) domain"/>
    <property type="match status" value="1"/>
</dbReference>
<keyword evidence="7" id="KW-0677">Repeat</keyword>
<comment type="subcellular location">
    <subcellularLocation>
        <location evidence="1">Membrane</location>
        <topology evidence="1">Single-pass type I membrane protein</topology>
    </subcellularLocation>
</comment>
<keyword evidence="4" id="KW-0433">Leucine-rich repeat</keyword>
<dbReference type="Ensembl" id="ENSPNAT00000006132.2">
    <property type="protein sequence ID" value="ENSPNAP00000026027.2"/>
    <property type="gene ID" value="ENSPNAG00000011296.2"/>
</dbReference>
<evidence type="ECO:0000256" key="4">
    <source>
        <dbReference type="ARBA" id="ARBA00022614"/>
    </source>
</evidence>
<dbReference type="OMA" id="WVGPWAT"/>
<name>A0A3B4DNS7_PYGNA</name>
<keyword evidence="10" id="KW-0472">Membrane</keyword>
<evidence type="ECO:0000313" key="16">
    <source>
        <dbReference type="Ensembl" id="ENSPNAP00000026027.2"/>
    </source>
</evidence>
<evidence type="ECO:0000256" key="5">
    <source>
        <dbReference type="ARBA" id="ARBA00022692"/>
    </source>
</evidence>
<dbReference type="PROSITE" id="PS50104">
    <property type="entry name" value="TIR"/>
    <property type="match status" value="1"/>
</dbReference>
<dbReference type="GO" id="GO:0006954">
    <property type="term" value="P:inflammatory response"/>
    <property type="evidence" value="ECO:0007669"/>
    <property type="project" value="UniProtKB-KW"/>
</dbReference>
<evidence type="ECO:0000256" key="14">
    <source>
        <dbReference type="SAM" id="SignalP"/>
    </source>
</evidence>
<dbReference type="GO" id="GO:0002224">
    <property type="term" value="P:toll-like receptor signaling pathway"/>
    <property type="evidence" value="ECO:0007669"/>
    <property type="project" value="TreeGrafter"/>
</dbReference>
<evidence type="ECO:0000256" key="3">
    <source>
        <dbReference type="ARBA" id="ARBA00022588"/>
    </source>
</evidence>
<evidence type="ECO:0000313" key="17">
    <source>
        <dbReference type="Proteomes" id="UP001501920"/>
    </source>
</evidence>
<accession>A0A3B4DNS7</accession>
<dbReference type="GO" id="GO:0005886">
    <property type="term" value="C:plasma membrane"/>
    <property type="evidence" value="ECO:0007669"/>
    <property type="project" value="TreeGrafter"/>
</dbReference>
<comment type="similarity">
    <text evidence="2">Belongs to the Toll-like receptor family.</text>
</comment>
<keyword evidence="5" id="KW-0812">Transmembrane</keyword>
<dbReference type="SUPFAM" id="SSF52058">
    <property type="entry name" value="L domain-like"/>
    <property type="match status" value="2"/>
</dbReference>
<evidence type="ECO:0000256" key="9">
    <source>
        <dbReference type="ARBA" id="ARBA00022989"/>
    </source>
</evidence>
<evidence type="ECO:0000256" key="1">
    <source>
        <dbReference type="ARBA" id="ARBA00004479"/>
    </source>
</evidence>
<dbReference type="Proteomes" id="UP001501920">
    <property type="component" value="Chromosome 3"/>
</dbReference>
<dbReference type="Gene3D" id="3.80.10.10">
    <property type="entry name" value="Ribonuclease Inhibitor"/>
    <property type="match status" value="4"/>
</dbReference>
<keyword evidence="12" id="KW-0325">Glycoprotein</keyword>
<dbReference type="InterPro" id="IPR026906">
    <property type="entry name" value="LRR_5"/>
</dbReference>
<evidence type="ECO:0000256" key="10">
    <source>
        <dbReference type="ARBA" id="ARBA00023136"/>
    </source>
</evidence>
<reference evidence="16 17" key="1">
    <citation type="submission" date="2020-10" db="EMBL/GenBank/DDBJ databases">
        <title>Pygocentrus nattereri (red-bellied piranha) genome, fPygNat1, primary haplotype.</title>
        <authorList>
            <person name="Myers G."/>
            <person name="Meyer A."/>
            <person name="Karagic N."/>
            <person name="Pippel M."/>
            <person name="Winkler S."/>
            <person name="Tracey A."/>
            <person name="Wood J."/>
            <person name="Formenti G."/>
            <person name="Howe K."/>
            <person name="Fedrigo O."/>
            <person name="Jarvis E.D."/>
        </authorList>
    </citation>
    <scope>NUCLEOTIDE SEQUENCE [LARGE SCALE GENOMIC DNA]</scope>
</reference>
<dbReference type="GO" id="GO:0038023">
    <property type="term" value="F:signaling receptor activity"/>
    <property type="evidence" value="ECO:0007669"/>
    <property type="project" value="TreeGrafter"/>
</dbReference>
<dbReference type="PANTHER" id="PTHR24365:SF522">
    <property type="entry name" value="LOW QUALITY PROTEIN: TOLL-LIKE RECEPTOR 13-RELATED"/>
    <property type="match status" value="1"/>
</dbReference>
<keyword evidence="8" id="KW-0391">Immunity</keyword>
<dbReference type="AlphaFoldDB" id="A0A3B4DNS7"/>
<evidence type="ECO:0000256" key="2">
    <source>
        <dbReference type="ARBA" id="ARBA00009634"/>
    </source>
</evidence>
<proteinExistence type="inferred from homology"/>
<protein>
    <recommendedName>
        <fullName evidence="15">TIR domain-containing protein</fullName>
    </recommendedName>
</protein>